<dbReference type="AlphaFoldDB" id="A0A9P6BYF0"/>
<organism evidence="1 2">
    <name type="scientific">Macrolepiota fuliginosa MF-IS2</name>
    <dbReference type="NCBI Taxonomy" id="1400762"/>
    <lineage>
        <taxon>Eukaryota</taxon>
        <taxon>Fungi</taxon>
        <taxon>Dikarya</taxon>
        <taxon>Basidiomycota</taxon>
        <taxon>Agaricomycotina</taxon>
        <taxon>Agaricomycetes</taxon>
        <taxon>Agaricomycetidae</taxon>
        <taxon>Agaricales</taxon>
        <taxon>Agaricineae</taxon>
        <taxon>Agaricaceae</taxon>
        <taxon>Macrolepiota</taxon>
    </lineage>
</organism>
<comment type="caution">
    <text evidence="1">The sequence shown here is derived from an EMBL/GenBank/DDBJ whole genome shotgun (WGS) entry which is preliminary data.</text>
</comment>
<protein>
    <submittedName>
        <fullName evidence="1">Uncharacterized protein</fullName>
    </submittedName>
</protein>
<name>A0A9P6BYF0_9AGAR</name>
<evidence type="ECO:0000313" key="1">
    <source>
        <dbReference type="EMBL" id="KAF9442403.1"/>
    </source>
</evidence>
<reference evidence="1" key="1">
    <citation type="submission" date="2020-11" db="EMBL/GenBank/DDBJ databases">
        <authorList>
            <consortium name="DOE Joint Genome Institute"/>
            <person name="Ahrendt S."/>
            <person name="Riley R."/>
            <person name="Andreopoulos W."/>
            <person name="Labutti K."/>
            <person name="Pangilinan J."/>
            <person name="Ruiz-Duenas F.J."/>
            <person name="Barrasa J.M."/>
            <person name="Sanchez-Garcia M."/>
            <person name="Camarero S."/>
            <person name="Miyauchi S."/>
            <person name="Serrano A."/>
            <person name="Linde D."/>
            <person name="Babiker R."/>
            <person name="Drula E."/>
            <person name="Ayuso-Fernandez I."/>
            <person name="Pacheco R."/>
            <person name="Padilla G."/>
            <person name="Ferreira P."/>
            <person name="Barriuso J."/>
            <person name="Kellner H."/>
            <person name="Castanera R."/>
            <person name="Alfaro M."/>
            <person name="Ramirez L."/>
            <person name="Pisabarro A.G."/>
            <person name="Kuo A."/>
            <person name="Tritt A."/>
            <person name="Lipzen A."/>
            <person name="He G."/>
            <person name="Yan M."/>
            <person name="Ng V."/>
            <person name="Cullen D."/>
            <person name="Martin F."/>
            <person name="Rosso M.-N."/>
            <person name="Henrissat B."/>
            <person name="Hibbett D."/>
            <person name="Martinez A.T."/>
            <person name="Grigoriev I.V."/>
        </authorList>
    </citation>
    <scope>NUCLEOTIDE SEQUENCE</scope>
    <source>
        <strain evidence="1">MF-IS2</strain>
    </source>
</reference>
<sequence length="380" mass="41887">MLSAMTWIWPTFPSPGPTFSILKSRSVVWKLILSAIVLVLVSASRPTKNKGMLKRIYPVGGPLVKRDPATGKFWLASCVAKLFFPPSNIPPGVTLDASAGMLRVILSSYPNSARDRRIRWWFSYAFRYKPEMWSMIRHVHLMFTPSHRAERQATATLQDILMVLYECGVDVHSLHMRIPQGLFSLKTTGNSGLKFPNLKEVVWEGHPRGVLAPWVSLDAGASLKGLTKLVLKYSLPTRDVIRILEFCPGLIELELEVLIFGLLPPAGSGSGRVSPGESESGVKKHVQMDGLKTMKLGCEGGHALTELFCALDLPSLKKLWLDIKLTVAKPVCGISGLGLPVETMEELVIVTADGSCCEEDYRDLLARNSGLRGKYGKTAF</sequence>
<dbReference type="EMBL" id="MU151639">
    <property type="protein sequence ID" value="KAF9442403.1"/>
    <property type="molecule type" value="Genomic_DNA"/>
</dbReference>
<gene>
    <name evidence="1" type="ORF">P691DRAFT_847652</name>
</gene>
<proteinExistence type="predicted"/>
<accession>A0A9P6BYF0</accession>
<dbReference type="Proteomes" id="UP000807342">
    <property type="component" value="Unassembled WGS sequence"/>
</dbReference>
<keyword evidence="2" id="KW-1185">Reference proteome</keyword>
<evidence type="ECO:0000313" key="2">
    <source>
        <dbReference type="Proteomes" id="UP000807342"/>
    </source>
</evidence>